<gene>
    <name evidence="1" type="ORF">HYFRA_00010801</name>
</gene>
<dbReference type="AlphaFoldDB" id="A0A9N9L443"/>
<evidence type="ECO:0000313" key="2">
    <source>
        <dbReference type="Proteomes" id="UP000696280"/>
    </source>
</evidence>
<organism evidence="1 2">
    <name type="scientific">Hymenoscyphus fraxineus</name>
    <dbReference type="NCBI Taxonomy" id="746836"/>
    <lineage>
        <taxon>Eukaryota</taxon>
        <taxon>Fungi</taxon>
        <taxon>Dikarya</taxon>
        <taxon>Ascomycota</taxon>
        <taxon>Pezizomycotina</taxon>
        <taxon>Leotiomycetes</taxon>
        <taxon>Helotiales</taxon>
        <taxon>Helotiaceae</taxon>
        <taxon>Hymenoscyphus</taxon>
    </lineage>
</organism>
<keyword evidence="2" id="KW-1185">Reference proteome</keyword>
<comment type="caution">
    <text evidence="1">The sequence shown here is derived from an EMBL/GenBank/DDBJ whole genome shotgun (WGS) entry which is preliminary data.</text>
</comment>
<proteinExistence type="predicted"/>
<name>A0A9N9L443_9HELO</name>
<accession>A0A9N9L443</accession>
<sequence>MCFRRDEISQEEWVHRTKEWESLIDPETANRVRKFDFLESPVVQIRHYPHTREEKQKAQQITQNIVRGRRNALFRRRNARYPVWREYVPDIA</sequence>
<dbReference type="EMBL" id="CAJVRL010000078">
    <property type="protein sequence ID" value="CAG8957375.1"/>
    <property type="molecule type" value="Genomic_DNA"/>
</dbReference>
<reference evidence="1" key="1">
    <citation type="submission" date="2021-07" db="EMBL/GenBank/DDBJ databases">
        <authorList>
            <person name="Durling M."/>
        </authorList>
    </citation>
    <scope>NUCLEOTIDE SEQUENCE</scope>
</reference>
<protein>
    <submittedName>
        <fullName evidence="1">Uncharacterized protein</fullName>
    </submittedName>
</protein>
<evidence type="ECO:0000313" key="1">
    <source>
        <dbReference type="EMBL" id="CAG8957375.1"/>
    </source>
</evidence>
<dbReference type="Proteomes" id="UP000696280">
    <property type="component" value="Unassembled WGS sequence"/>
</dbReference>